<keyword evidence="2" id="KW-1185">Reference proteome</keyword>
<dbReference type="PIRSF" id="PIRSF018637">
    <property type="entry name" value="TrmK"/>
    <property type="match status" value="1"/>
</dbReference>
<evidence type="ECO:0000313" key="2">
    <source>
        <dbReference type="Proteomes" id="UP000199584"/>
    </source>
</evidence>
<dbReference type="AlphaFoldDB" id="A0A1I6D4R5"/>
<sequence length="232" mass="25630">MAVELSERLAAVARQVPAGAVVADIGTDHAYLPVYLVRRGIAPRAVAGDVHRKPYEAALATVRACELEDRIDVRLGDGLQVLAPGEADAVVLAGMGGKTVCSILAAGRSVLAKVQRLIIQPMRDISLVRRWLLANGWRLVDEDMAREGGHYYFIMAAEPGQEKVKDAFWLELGPRLLEKRHELLHDYLLKRLGEIDTVLAEIKRAQNAKAQEKAALLKQESGKIREVLSEWQ</sequence>
<proteinExistence type="predicted"/>
<keyword evidence="1" id="KW-0808">Transferase</keyword>
<dbReference type="SUPFAM" id="SSF53335">
    <property type="entry name" value="S-adenosyl-L-methionine-dependent methyltransferases"/>
    <property type="match status" value="1"/>
</dbReference>
<dbReference type="PANTHER" id="PTHR38451">
    <property type="entry name" value="TRNA (ADENINE(22)-N(1))-METHYLTRANSFERASE"/>
    <property type="match status" value="1"/>
</dbReference>
<dbReference type="GO" id="GO:0032259">
    <property type="term" value="P:methylation"/>
    <property type="evidence" value="ECO:0007669"/>
    <property type="project" value="UniProtKB-KW"/>
</dbReference>
<keyword evidence="1" id="KW-0489">Methyltransferase</keyword>
<name>A0A1I6D4R5_9FIRM</name>
<dbReference type="EMBL" id="FOYM01000005">
    <property type="protein sequence ID" value="SFR00292.1"/>
    <property type="molecule type" value="Genomic_DNA"/>
</dbReference>
<dbReference type="GO" id="GO:0160105">
    <property type="term" value="F:tRNA (adenine(22)-N1)-methyltransferase activity"/>
    <property type="evidence" value="ECO:0007669"/>
    <property type="project" value="InterPro"/>
</dbReference>
<dbReference type="Gene3D" id="3.40.50.150">
    <property type="entry name" value="Vaccinia Virus protein VP39"/>
    <property type="match status" value="1"/>
</dbReference>
<organism evidence="1 2">
    <name type="scientific">Desulfoscipio geothermicus DSM 3669</name>
    <dbReference type="NCBI Taxonomy" id="1121426"/>
    <lineage>
        <taxon>Bacteria</taxon>
        <taxon>Bacillati</taxon>
        <taxon>Bacillota</taxon>
        <taxon>Clostridia</taxon>
        <taxon>Eubacteriales</taxon>
        <taxon>Desulfallaceae</taxon>
        <taxon>Desulfoscipio</taxon>
    </lineage>
</organism>
<accession>A0A1I6D4R5</accession>
<protein>
    <submittedName>
        <fullName evidence="1">tRNA (Adenine22-N1)-methyltransferase</fullName>
    </submittedName>
</protein>
<reference evidence="2" key="1">
    <citation type="submission" date="2016-10" db="EMBL/GenBank/DDBJ databases">
        <authorList>
            <person name="Varghese N."/>
            <person name="Submissions S."/>
        </authorList>
    </citation>
    <scope>NUCLEOTIDE SEQUENCE [LARGE SCALE GENOMIC DNA]</scope>
    <source>
        <strain evidence="2">DSM 3669</strain>
    </source>
</reference>
<evidence type="ECO:0000313" key="1">
    <source>
        <dbReference type="EMBL" id="SFR00292.1"/>
    </source>
</evidence>
<dbReference type="Proteomes" id="UP000199584">
    <property type="component" value="Unassembled WGS sequence"/>
</dbReference>
<dbReference type="STRING" id="39060.SAMN05660706_10566"/>
<dbReference type="RefSeq" id="WP_245779642.1">
    <property type="nucleotide sequence ID" value="NZ_FOYM01000005.1"/>
</dbReference>
<dbReference type="PANTHER" id="PTHR38451:SF1">
    <property type="entry name" value="TRNA (ADENINE(22)-N(1))-METHYLTRANSFERASE"/>
    <property type="match status" value="1"/>
</dbReference>
<dbReference type="InterPro" id="IPR029063">
    <property type="entry name" value="SAM-dependent_MTases_sf"/>
</dbReference>
<dbReference type="Gene3D" id="1.10.287.1890">
    <property type="match status" value="1"/>
</dbReference>
<dbReference type="InterPro" id="IPR006901">
    <property type="entry name" value="TrmK"/>
</dbReference>
<dbReference type="Pfam" id="PF12847">
    <property type="entry name" value="Methyltransf_18"/>
    <property type="match status" value="1"/>
</dbReference>
<gene>
    <name evidence="1" type="ORF">SAMN05660706_10566</name>
</gene>